<protein>
    <submittedName>
        <fullName evidence="1">Ribbon-helix-helix protein, CopG family</fullName>
    </submittedName>
</protein>
<dbReference type="Proteomes" id="UP000292085">
    <property type="component" value="Unassembled WGS sequence"/>
</dbReference>
<dbReference type="EMBL" id="SGIS01000028">
    <property type="protein sequence ID" value="RZF63321.1"/>
    <property type="molecule type" value="Genomic_DNA"/>
</dbReference>
<dbReference type="GO" id="GO:0006355">
    <property type="term" value="P:regulation of DNA-templated transcription"/>
    <property type="evidence" value="ECO:0007669"/>
    <property type="project" value="InterPro"/>
</dbReference>
<dbReference type="RefSeq" id="WP_130159252.1">
    <property type="nucleotide sequence ID" value="NZ_SGIS01000028.1"/>
</dbReference>
<dbReference type="InterPro" id="IPR010985">
    <property type="entry name" value="Ribbon_hlx_hlx"/>
</dbReference>
<dbReference type="SUPFAM" id="SSF47598">
    <property type="entry name" value="Ribbon-helix-helix"/>
    <property type="match status" value="1"/>
</dbReference>
<sequence>MSNSAVVTTRIDVETLDLIDRVTASRGQSRSKFVALAVREAARREAAFLAFVQEGIDELDRGEGIANEVVMAELDAMIAKHEARCRD</sequence>
<organism evidence="1 2">
    <name type="scientific">Sphingomonas populi</name>
    <dbReference type="NCBI Taxonomy" id="2484750"/>
    <lineage>
        <taxon>Bacteria</taxon>
        <taxon>Pseudomonadati</taxon>
        <taxon>Pseudomonadota</taxon>
        <taxon>Alphaproteobacteria</taxon>
        <taxon>Sphingomonadales</taxon>
        <taxon>Sphingomonadaceae</taxon>
        <taxon>Sphingomonas</taxon>
    </lineage>
</organism>
<evidence type="ECO:0000313" key="1">
    <source>
        <dbReference type="EMBL" id="RZF63321.1"/>
    </source>
</evidence>
<evidence type="ECO:0000313" key="2">
    <source>
        <dbReference type="Proteomes" id="UP000292085"/>
    </source>
</evidence>
<comment type="caution">
    <text evidence="1">The sequence shown here is derived from an EMBL/GenBank/DDBJ whole genome shotgun (WGS) entry which is preliminary data.</text>
</comment>
<accession>A0A4Q6XTN6</accession>
<keyword evidence="2" id="KW-1185">Reference proteome</keyword>
<reference evidence="1 2" key="1">
    <citation type="submission" date="2019-02" db="EMBL/GenBank/DDBJ databases">
        <authorList>
            <person name="Li Y."/>
        </authorList>
    </citation>
    <scope>NUCLEOTIDE SEQUENCE [LARGE SCALE GENOMIC DNA]</scope>
    <source>
        <strain evidence="1 2">3-7</strain>
    </source>
</reference>
<gene>
    <name evidence="1" type="ORF">EWE75_16775</name>
</gene>
<proteinExistence type="predicted"/>
<dbReference type="OrthoDB" id="5298181at2"/>
<dbReference type="AlphaFoldDB" id="A0A4Q6XTN6"/>
<name>A0A4Q6XTN6_9SPHN</name>